<dbReference type="PANTHER" id="PTHR11926">
    <property type="entry name" value="GLUCOSYL/GLUCURONOSYL TRANSFERASES"/>
    <property type="match status" value="1"/>
</dbReference>
<dbReference type="Gene3D" id="3.40.50.2000">
    <property type="entry name" value="Glycogen Phosphorylase B"/>
    <property type="match status" value="1"/>
</dbReference>
<proteinExistence type="inferred from homology"/>
<sequence length="358" mass="39379">MATARGARGATGDATATRRGSGGAQLEAATGRDTGLGVDVTSTKSGTYGYQTDLGTCGVLRAWCPQDKVLEHDAVGVFLTHSGWNSTLESPASGVPMLSWLFFAEQQTNCRYKQTEWGVAMEIGGEAWRGEVAAMTLEAMEGEKGREMRQRAEEWKHKAVQVTLLGGPWDTNLDRVIHEVLLSCKDKTLRVNASASAQILALYELQKQQHKFLEQQHNFQMPQNFQKQQHQSSAVAISFQQQQQQQILANSTIKAGSLIFPLATPGAEDEDATQDIPALCQSTMTNCLGHLLALLARLKEWKEKAVRVTMPSGPGDTNLDRIIHEVLLSCKGENGSGSLHYEKRNAWRKRLALFAPWS</sequence>
<dbReference type="Proteomes" id="UP000000763">
    <property type="component" value="Chromosome 4"/>
</dbReference>
<dbReference type="AlphaFoldDB" id="Q7XKM2"/>
<feature type="compositionally biased region" description="Low complexity" evidence="3">
    <location>
        <begin position="1"/>
        <end position="19"/>
    </location>
</feature>
<dbReference type="CAZy" id="GT1">
    <property type="family name" value="Glycosyltransferase Family 1"/>
</dbReference>
<comment type="similarity">
    <text evidence="1">Belongs to the UDP-glycosyltransferase family.</text>
</comment>
<dbReference type="InterPro" id="IPR002213">
    <property type="entry name" value="UDP_glucos_trans"/>
</dbReference>
<dbReference type="SUPFAM" id="SSF53756">
    <property type="entry name" value="UDP-Glycosyltransferase/glycogen phosphorylase"/>
    <property type="match status" value="1"/>
</dbReference>
<gene>
    <name evidence="4" type="primary">OSJNBa0054D14.4</name>
</gene>
<reference evidence="5" key="2">
    <citation type="journal article" date="2008" name="Nucleic Acids Res.">
        <title>The rice annotation project database (RAP-DB): 2008 update.</title>
        <authorList>
            <consortium name="The rice annotation project (RAP)"/>
        </authorList>
    </citation>
    <scope>GENOME REANNOTATION</scope>
    <source>
        <strain evidence="5">cv. Nipponbare</strain>
    </source>
</reference>
<evidence type="ECO:0000256" key="3">
    <source>
        <dbReference type="SAM" id="MobiDB-lite"/>
    </source>
</evidence>
<name>Q7XKM2_ORYSJ</name>
<dbReference type="PANTHER" id="PTHR11926:SF391">
    <property type="entry name" value="OS04G0326201 PROTEIN"/>
    <property type="match status" value="1"/>
</dbReference>
<dbReference type="GO" id="GO:0008194">
    <property type="term" value="F:UDP-glycosyltransferase activity"/>
    <property type="evidence" value="ECO:0007669"/>
    <property type="project" value="InterPro"/>
</dbReference>
<reference evidence="5" key="1">
    <citation type="journal article" date="2005" name="Nature">
        <title>The map-based sequence of the rice genome.</title>
        <authorList>
            <consortium name="International rice genome sequencing project (IRGSP)"/>
            <person name="Matsumoto T."/>
            <person name="Wu J."/>
            <person name="Kanamori H."/>
            <person name="Katayose Y."/>
            <person name="Fujisawa M."/>
            <person name="Namiki N."/>
            <person name="Mizuno H."/>
            <person name="Yamamoto K."/>
            <person name="Antonio B.A."/>
            <person name="Baba T."/>
            <person name="Sakata K."/>
            <person name="Nagamura Y."/>
            <person name="Aoki H."/>
            <person name="Arikawa K."/>
            <person name="Arita K."/>
            <person name="Bito T."/>
            <person name="Chiden Y."/>
            <person name="Fujitsuka N."/>
            <person name="Fukunaka R."/>
            <person name="Hamada M."/>
            <person name="Harada C."/>
            <person name="Hayashi A."/>
            <person name="Hijishita S."/>
            <person name="Honda M."/>
            <person name="Hosokawa S."/>
            <person name="Ichikawa Y."/>
            <person name="Idonuma A."/>
            <person name="Iijima M."/>
            <person name="Ikeda M."/>
            <person name="Ikeno M."/>
            <person name="Ito K."/>
            <person name="Ito S."/>
            <person name="Ito T."/>
            <person name="Ito Y."/>
            <person name="Ito Y."/>
            <person name="Iwabuchi A."/>
            <person name="Kamiya K."/>
            <person name="Karasawa W."/>
            <person name="Kurita K."/>
            <person name="Katagiri S."/>
            <person name="Kikuta A."/>
            <person name="Kobayashi H."/>
            <person name="Kobayashi N."/>
            <person name="Machita K."/>
            <person name="Maehara T."/>
            <person name="Masukawa M."/>
            <person name="Mizubayashi T."/>
            <person name="Mukai Y."/>
            <person name="Nagasaki H."/>
            <person name="Nagata Y."/>
            <person name="Naito S."/>
            <person name="Nakashima M."/>
            <person name="Nakama Y."/>
            <person name="Nakamichi Y."/>
            <person name="Nakamura M."/>
            <person name="Meguro A."/>
            <person name="Negishi M."/>
            <person name="Ohta I."/>
            <person name="Ohta T."/>
            <person name="Okamoto M."/>
            <person name="Ono N."/>
            <person name="Saji S."/>
            <person name="Sakaguchi M."/>
            <person name="Sakai K."/>
            <person name="Shibata M."/>
            <person name="Shimokawa T."/>
            <person name="Song J."/>
            <person name="Takazaki Y."/>
            <person name="Terasawa K."/>
            <person name="Tsugane M."/>
            <person name="Tsuji K."/>
            <person name="Ueda S."/>
            <person name="Waki K."/>
            <person name="Yamagata H."/>
            <person name="Yamamoto M."/>
            <person name="Yamamoto S."/>
            <person name="Yamane H."/>
            <person name="Yoshiki S."/>
            <person name="Yoshihara R."/>
            <person name="Yukawa K."/>
            <person name="Zhong H."/>
            <person name="Yano M."/>
            <person name="Yuan Q."/>
            <person name="Ouyang S."/>
            <person name="Liu J."/>
            <person name="Jones K.M."/>
            <person name="Gansberger K."/>
            <person name="Moffat K."/>
            <person name="Hill J."/>
            <person name="Bera J."/>
            <person name="Fadrosh D."/>
            <person name="Jin S."/>
            <person name="Johri S."/>
            <person name="Kim M."/>
            <person name="Overton L."/>
            <person name="Reardon M."/>
            <person name="Tsitrin T."/>
            <person name="Vuong H."/>
            <person name="Weaver B."/>
            <person name="Ciecko A."/>
            <person name="Tallon L."/>
            <person name="Jackson J."/>
            <person name="Pai G."/>
            <person name="Aken S.V."/>
            <person name="Utterback T."/>
            <person name="Reidmuller S."/>
            <person name="Feldblyum T."/>
            <person name="Hsiao J."/>
            <person name="Zismann V."/>
            <person name="Iobst S."/>
            <person name="de Vazeille A.R."/>
            <person name="Buell C.R."/>
            <person name="Ying K."/>
            <person name="Li Y."/>
            <person name="Lu T."/>
            <person name="Huang Y."/>
            <person name="Zhao Q."/>
            <person name="Feng Q."/>
            <person name="Zhang L."/>
            <person name="Zhu J."/>
            <person name="Weng Q."/>
            <person name="Mu J."/>
            <person name="Lu Y."/>
            <person name="Fan D."/>
            <person name="Liu Y."/>
            <person name="Guan J."/>
            <person name="Zhang Y."/>
            <person name="Yu S."/>
            <person name="Liu X."/>
            <person name="Zhang Y."/>
            <person name="Hong G."/>
            <person name="Han B."/>
            <person name="Choisne N."/>
            <person name="Demange N."/>
            <person name="Orjeda G."/>
            <person name="Samain S."/>
            <person name="Cattolico L."/>
            <person name="Pelletier E."/>
            <person name="Couloux A."/>
            <person name="Segurens B."/>
            <person name="Wincker P."/>
            <person name="D'Hont A."/>
            <person name="Scarpelli C."/>
            <person name="Weissenbach J."/>
            <person name="Salanoubat M."/>
            <person name="Quetier F."/>
            <person name="Yu Y."/>
            <person name="Kim H.R."/>
            <person name="Rambo T."/>
            <person name="Currie J."/>
            <person name="Collura K."/>
            <person name="Luo M."/>
            <person name="Yang T."/>
            <person name="Ammiraju J.S.S."/>
            <person name="Engler F."/>
            <person name="Soderlund C."/>
            <person name="Wing R.A."/>
            <person name="Palmer L.E."/>
            <person name="de la Bastide M."/>
            <person name="Spiegel L."/>
            <person name="Nascimento L."/>
            <person name="Zutavern T."/>
            <person name="O'Shaughnessy A."/>
            <person name="Dike S."/>
            <person name="Dedhia N."/>
            <person name="Preston R."/>
            <person name="Balija V."/>
            <person name="McCombie W.R."/>
            <person name="Chow T."/>
            <person name="Chen H."/>
            <person name="Chung M."/>
            <person name="Chen C."/>
            <person name="Shaw J."/>
            <person name="Wu H."/>
            <person name="Hsiao K."/>
            <person name="Chao Y."/>
            <person name="Chu M."/>
            <person name="Cheng C."/>
            <person name="Hour A."/>
            <person name="Lee P."/>
            <person name="Lin S."/>
            <person name="Lin Y."/>
            <person name="Liou J."/>
            <person name="Liu S."/>
            <person name="Hsing Y."/>
            <person name="Raghuvanshi S."/>
            <person name="Mohanty A."/>
            <person name="Bharti A.K."/>
            <person name="Gaur A."/>
            <person name="Gupta V."/>
            <person name="Kumar D."/>
            <person name="Ravi V."/>
            <person name="Vij S."/>
            <person name="Kapur A."/>
            <person name="Khurana P."/>
            <person name="Khurana P."/>
            <person name="Khurana J.P."/>
            <person name="Tyagi A.K."/>
            <person name="Gaikwad K."/>
            <person name="Singh A."/>
            <person name="Dalal V."/>
            <person name="Srivastava S."/>
            <person name="Dixit A."/>
            <person name="Pal A.K."/>
            <person name="Ghazi I.A."/>
            <person name="Yadav M."/>
            <person name="Pandit A."/>
            <person name="Bhargava A."/>
            <person name="Sureshbabu K."/>
            <person name="Batra K."/>
            <person name="Sharma T.R."/>
            <person name="Mohapatra T."/>
            <person name="Singh N.K."/>
            <person name="Messing J."/>
            <person name="Nelson A.B."/>
            <person name="Fuks G."/>
            <person name="Kavchok S."/>
            <person name="Keizer G."/>
            <person name="Linton E."/>
            <person name="Llaca V."/>
            <person name="Song R."/>
            <person name="Tanyolac B."/>
            <person name="Young S."/>
            <person name="Ho-Il K."/>
            <person name="Hahn J.H."/>
            <person name="Sangsakoo G."/>
            <person name="Vanavichit A."/>
            <person name="de Mattos Luiz.A.T."/>
            <person name="Zimmer P.D."/>
            <person name="Malone G."/>
            <person name="Dellagostin O."/>
            <person name="de Oliveira A.C."/>
            <person name="Bevan M."/>
            <person name="Bancroft I."/>
            <person name="Minx P."/>
            <person name="Cordum H."/>
            <person name="Wilson R."/>
            <person name="Cheng Z."/>
            <person name="Jin W."/>
            <person name="Jiang J."/>
            <person name="Leong S.A."/>
            <person name="Iwama H."/>
            <person name="Gojobori T."/>
            <person name="Itoh T."/>
            <person name="Niimura Y."/>
            <person name="Fujii Y."/>
            <person name="Habara T."/>
            <person name="Sakai H."/>
            <person name="Sato Y."/>
            <person name="Wilson G."/>
            <person name="Kumar K."/>
            <person name="McCouch S."/>
            <person name="Juretic N."/>
            <person name="Hoen D."/>
            <person name="Wright S."/>
            <person name="Bruskiewich R."/>
            <person name="Bureau T."/>
            <person name="Miyao A."/>
            <person name="Hirochika H."/>
            <person name="Nishikawa T."/>
            <person name="Kadowaki K."/>
            <person name="Sugiura M."/>
            <person name="Burr B."/>
            <person name="Sasaki T."/>
        </authorList>
    </citation>
    <scope>NUCLEOTIDE SEQUENCE [LARGE SCALE GENOMIC DNA]</scope>
    <source>
        <strain evidence="5">cv. Nipponbare</strain>
    </source>
</reference>
<evidence type="ECO:0000256" key="2">
    <source>
        <dbReference type="ARBA" id="ARBA00022679"/>
    </source>
</evidence>
<organism evidence="4 5">
    <name type="scientific">Oryza sativa subsp. japonica</name>
    <name type="common">Rice</name>
    <dbReference type="NCBI Taxonomy" id="39947"/>
    <lineage>
        <taxon>Eukaryota</taxon>
        <taxon>Viridiplantae</taxon>
        <taxon>Streptophyta</taxon>
        <taxon>Embryophyta</taxon>
        <taxon>Tracheophyta</taxon>
        <taxon>Spermatophyta</taxon>
        <taxon>Magnoliopsida</taxon>
        <taxon>Liliopsida</taxon>
        <taxon>Poales</taxon>
        <taxon>Poaceae</taxon>
        <taxon>BOP clade</taxon>
        <taxon>Oryzoideae</taxon>
        <taxon>Oryzeae</taxon>
        <taxon>Oryzinae</taxon>
        <taxon>Oryza</taxon>
        <taxon>Oryza sativa</taxon>
    </lineage>
</organism>
<dbReference type="EMBL" id="AL663022">
    <property type="protein sequence ID" value="CAE05603.2"/>
    <property type="molecule type" value="Genomic_DNA"/>
</dbReference>
<feature type="region of interest" description="Disordered" evidence="3">
    <location>
        <begin position="1"/>
        <end position="30"/>
    </location>
</feature>
<accession>Q7XKM2</accession>
<evidence type="ECO:0000256" key="1">
    <source>
        <dbReference type="ARBA" id="ARBA00009995"/>
    </source>
</evidence>
<keyword evidence="2" id="KW-0808">Transferase</keyword>
<evidence type="ECO:0000313" key="4">
    <source>
        <dbReference type="EMBL" id="CAE05603.2"/>
    </source>
</evidence>
<protein>
    <submittedName>
        <fullName evidence="4">OSJNBa0054D14.4 protein</fullName>
    </submittedName>
</protein>
<evidence type="ECO:0000313" key="5">
    <source>
        <dbReference type="Proteomes" id="UP000000763"/>
    </source>
</evidence>
<dbReference type="Pfam" id="PF00201">
    <property type="entry name" value="UDPGT"/>
    <property type="match status" value="1"/>
</dbReference>